<comment type="caution">
    <text evidence="9">The sequence shown here is derived from an EMBL/GenBank/DDBJ whole genome shotgun (WGS) entry which is preliminary data.</text>
</comment>
<feature type="transmembrane region" description="Helical" evidence="7">
    <location>
        <begin position="7"/>
        <end position="26"/>
    </location>
</feature>
<comment type="similarity">
    <text evidence="2">Belongs to the UPF0702 family.</text>
</comment>
<dbReference type="GO" id="GO:0005886">
    <property type="term" value="C:plasma membrane"/>
    <property type="evidence" value="ECO:0007669"/>
    <property type="project" value="UniProtKB-SubCell"/>
</dbReference>
<evidence type="ECO:0000256" key="2">
    <source>
        <dbReference type="ARBA" id="ARBA00006448"/>
    </source>
</evidence>
<dbReference type="Proteomes" id="UP000010523">
    <property type="component" value="Unassembled WGS sequence"/>
</dbReference>
<keyword evidence="3" id="KW-1003">Cell membrane</keyword>
<keyword evidence="5 7" id="KW-1133">Transmembrane helix</keyword>
<keyword evidence="4 7" id="KW-0812">Transmembrane</keyword>
<evidence type="ECO:0000256" key="6">
    <source>
        <dbReference type="ARBA" id="ARBA00023136"/>
    </source>
</evidence>
<protein>
    <recommendedName>
        <fullName evidence="8">YetF C-terminal domain-containing protein</fullName>
    </recommendedName>
</protein>
<dbReference type="InterPro" id="IPR007353">
    <property type="entry name" value="DUF421"/>
</dbReference>
<keyword evidence="10" id="KW-1185">Reference proteome</keyword>
<comment type="subcellular location">
    <subcellularLocation>
        <location evidence="1">Cell membrane</location>
        <topology evidence="1">Multi-pass membrane protein</topology>
    </subcellularLocation>
</comment>
<evidence type="ECO:0000313" key="10">
    <source>
        <dbReference type="Proteomes" id="UP000010523"/>
    </source>
</evidence>
<dbReference type="InterPro" id="IPR023090">
    <property type="entry name" value="UPF0702_alpha/beta_dom_sf"/>
</dbReference>
<evidence type="ECO:0000259" key="8">
    <source>
        <dbReference type="Pfam" id="PF04239"/>
    </source>
</evidence>
<feature type="domain" description="YetF C-terminal" evidence="8">
    <location>
        <begin position="82"/>
        <end position="214"/>
    </location>
</feature>
<dbReference type="OrthoDB" id="9778331at2"/>
<organism evidence="9 10">
    <name type="scientific">Bacillus methanolicus PB1</name>
    <dbReference type="NCBI Taxonomy" id="997296"/>
    <lineage>
        <taxon>Bacteria</taxon>
        <taxon>Bacillati</taxon>
        <taxon>Bacillota</taxon>
        <taxon>Bacilli</taxon>
        <taxon>Bacillales</taxon>
        <taxon>Bacillaceae</taxon>
        <taxon>Bacillus</taxon>
    </lineage>
</organism>
<evidence type="ECO:0000256" key="4">
    <source>
        <dbReference type="ARBA" id="ARBA00022692"/>
    </source>
</evidence>
<feature type="transmembrane region" description="Helical" evidence="7">
    <location>
        <begin position="33"/>
        <end position="53"/>
    </location>
</feature>
<gene>
    <name evidence="9" type="ORF">PB1_11484</name>
</gene>
<dbReference type="Gene3D" id="3.30.240.20">
    <property type="entry name" value="bsu07140 like domains"/>
    <property type="match status" value="2"/>
</dbReference>
<dbReference type="InterPro" id="IPR012452">
    <property type="entry name" value="DUF1657"/>
</dbReference>
<dbReference type="PATRIC" id="fig|997296.3.peg.2417"/>
<dbReference type="AlphaFoldDB" id="I3DVA8"/>
<proteinExistence type="inferred from homology"/>
<evidence type="ECO:0000256" key="1">
    <source>
        <dbReference type="ARBA" id="ARBA00004651"/>
    </source>
</evidence>
<feature type="transmembrane region" description="Helical" evidence="7">
    <location>
        <begin position="59"/>
        <end position="81"/>
    </location>
</feature>
<keyword evidence="6 7" id="KW-0472">Membrane</keyword>
<dbReference type="STRING" id="997296.PB1_11484"/>
<evidence type="ECO:0000256" key="3">
    <source>
        <dbReference type="ARBA" id="ARBA00022475"/>
    </source>
</evidence>
<evidence type="ECO:0000256" key="7">
    <source>
        <dbReference type="SAM" id="Phobius"/>
    </source>
</evidence>
<dbReference type="PANTHER" id="PTHR34582:SF7">
    <property type="entry name" value="UPF0702 TRANSMEMBRANE PROTEIN YDFS"/>
    <property type="match status" value="1"/>
</dbReference>
<evidence type="ECO:0000313" key="9">
    <source>
        <dbReference type="EMBL" id="EIJ78179.1"/>
    </source>
</evidence>
<dbReference type="eggNOG" id="COG2323">
    <property type="taxonomic scope" value="Bacteria"/>
</dbReference>
<dbReference type="Pfam" id="PF04239">
    <property type="entry name" value="DUF421"/>
    <property type="match status" value="1"/>
</dbReference>
<dbReference type="Pfam" id="PF07870">
    <property type="entry name" value="DUF1657"/>
    <property type="match status" value="1"/>
</dbReference>
<dbReference type="EMBL" id="AFEU01000003">
    <property type="protein sequence ID" value="EIJ78179.1"/>
    <property type="molecule type" value="Genomic_DNA"/>
</dbReference>
<name>I3DVA8_BACMT</name>
<dbReference type="RefSeq" id="WP_004436439.1">
    <property type="nucleotide sequence ID" value="NZ_AFEU01000003.1"/>
</dbReference>
<accession>I3DVA8</accession>
<evidence type="ECO:0000256" key="5">
    <source>
        <dbReference type="ARBA" id="ARBA00022989"/>
    </source>
</evidence>
<sequence>MPEWLEIIIRSILFLTILFLLTKIIGKKQISELSFFEYVSGITIGSIAGEVIMGLEDSMFYGMIGILTFGITTFAVDYFALKSKKFRDIVEGKSTVLIQDGKILEDNLKKEKYTIDDMSALLRQKDVFNVADVEFAVLEPNGELSVLLKKENQPLTPKDVNLQVAQEKVPQTVIMDGQILDDALSSAGKTRKWLNIELEKLGVLLENVFMAQVDSYGELTVDIFDDKINVPSPQARPLLLAMIKKAQADLELFALETDSEKAKKMYRKNAEKLKITMEKLTPYLSEPLQ</sequence>
<dbReference type="PANTHER" id="PTHR34582">
    <property type="entry name" value="UPF0702 TRANSMEMBRANE PROTEIN YCAP"/>
    <property type="match status" value="1"/>
</dbReference>
<reference evidence="9 10" key="1">
    <citation type="journal article" date="2012" name="Appl. Environ. Microbiol.">
        <title>Genome Sequence of Thermotolerant Bacillus methanolicus: Features and Regulation Related to Methylotrophy and Production of L-Lysine and L-Glutamate from Methanol.</title>
        <authorList>
            <person name="Heggeset T.M."/>
            <person name="Krog A."/>
            <person name="Balzer S."/>
            <person name="Wentzel A."/>
            <person name="Ellingsen T.E."/>
            <person name="Brautaset T."/>
        </authorList>
    </citation>
    <scope>NUCLEOTIDE SEQUENCE [LARGE SCALE GENOMIC DNA]</scope>
    <source>
        <strain evidence="9 10">PB1</strain>
    </source>
</reference>